<keyword evidence="3" id="KW-1185">Reference proteome</keyword>
<proteinExistence type="predicted"/>
<gene>
    <name evidence="2" type="ORF">OIU84_003010</name>
</gene>
<dbReference type="SMART" id="SM01172">
    <property type="entry name" value="DUF3700"/>
    <property type="match status" value="1"/>
</dbReference>
<feature type="domain" description="DUF3700" evidence="1">
    <location>
        <begin position="2"/>
        <end position="190"/>
    </location>
</feature>
<sequence length="215" mass="23478">MLAIFHKAFAHPPEELNSPASQKGTRQPKLPDETLKEFLSHHPSKDFLHKLWRSCSACLCSPGQPFLAAAKVVLPFVTGVHIPADQVVKDLDGSFAFVIYDSKAGTVFAALGSDGGVKLYWGIAADGSVVISDDLEIIKAGCAKSFAPFPTGFMFHSEGGLMSFEHPMNKVRAMPRTDSEGFLCGANFKVDVLTRINSLPRRGSENNWTDWESHN</sequence>
<protein>
    <recommendedName>
        <fullName evidence="1">DUF3700 domain-containing protein</fullName>
    </recommendedName>
</protein>
<dbReference type="InterPro" id="IPR044828">
    <property type="entry name" value="TSJT1-like"/>
</dbReference>
<evidence type="ECO:0000259" key="1">
    <source>
        <dbReference type="SMART" id="SM01172"/>
    </source>
</evidence>
<dbReference type="SUPFAM" id="SSF56235">
    <property type="entry name" value="N-terminal nucleophile aminohydrolases (Ntn hydrolases)"/>
    <property type="match status" value="1"/>
</dbReference>
<dbReference type="Gene3D" id="3.60.20.10">
    <property type="entry name" value="Glutamine Phosphoribosylpyrophosphate, subunit 1, domain 1"/>
    <property type="match status" value="1"/>
</dbReference>
<dbReference type="EMBL" id="JAPFFJ010000011">
    <property type="protein sequence ID" value="KAJ6417214.1"/>
    <property type="molecule type" value="Genomic_DNA"/>
</dbReference>
<dbReference type="InterPro" id="IPR024286">
    <property type="entry name" value="DUF3700"/>
</dbReference>
<evidence type="ECO:0000313" key="2">
    <source>
        <dbReference type="EMBL" id="KAJ6417214.1"/>
    </source>
</evidence>
<dbReference type="Proteomes" id="UP001162972">
    <property type="component" value="Chromosome 11"/>
</dbReference>
<comment type="caution">
    <text evidence="2">The sequence shown here is derived from an EMBL/GenBank/DDBJ whole genome shotgun (WGS) entry which is preliminary data.</text>
</comment>
<dbReference type="InterPro" id="IPR029055">
    <property type="entry name" value="Ntn_hydrolases_N"/>
</dbReference>
<evidence type="ECO:0000313" key="3">
    <source>
        <dbReference type="Proteomes" id="UP001162972"/>
    </source>
</evidence>
<dbReference type="PANTHER" id="PTHR45952:SF2">
    <property type="entry name" value="OS04G0679400 PROTEIN"/>
    <property type="match status" value="1"/>
</dbReference>
<name>A0AAD6K7C4_9ROSI</name>
<organism evidence="2 3">
    <name type="scientific">Salix udensis</name>
    <dbReference type="NCBI Taxonomy" id="889485"/>
    <lineage>
        <taxon>Eukaryota</taxon>
        <taxon>Viridiplantae</taxon>
        <taxon>Streptophyta</taxon>
        <taxon>Embryophyta</taxon>
        <taxon>Tracheophyta</taxon>
        <taxon>Spermatophyta</taxon>
        <taxon>Magnoliopsida</taxon>
        <taxon>eudicotyledons</taxon>
        <taxon>Gunneridae</taxon>
        <taxon>Pentapetalae</taxon>
        <taxon>rosids</taxon>
        <taxon>fabids</taxon>
        <taxon>Malpighiales</taxon>
        <taxon>Salicaceae</taxon>
        <taxon>Saliceae</taxon>
        <taxon>Salix</taxon>
    </lineage>
</organism>
<dbReference type="Pfam" id="PF12481">
    <property type="entry name" value="DUF3700"/>
    <property type="match status" value="2"/>
</dbReference>
<accession>A0AAD6K7C4</accession>
<dbReference type="AlphaFoldDB" id="A0AAD6K7C4"/>
<dbReference type="PANTHER" id="PTHR45952">
    <property type="entry name" value="ALUMINUM INDUCED PROTEIN WITH YGL AND LRDR MOTIFS"/>
    <property type="match status" value="1"/>
</dbReference>
<reference evidence="2 3" key="1">
    <citation type="journal article" date="2023" name="Int. J. Mol. Sci.">
        <title>De Novo Assembly and Annotation of 11 Diverse Shrub Willow (Salix) Genomes Reveals Novel Gene Organization in Sex-Linked Regions.</title>
        <authorList>
            <person name="Hyden B."/>
            <person name="Feng K."/>
            <person name="Yates T.B."/>
            <person name="Jawdy S."/>
            <person name="Cereghino C."/>
            <person name="Smart L.B."/>
            <person name="Muchero W."/>
        </authorList>
    </citation>
    <scope>NUCLEOTIDE SEQUENCE [LARGE SCALE GENOMIC DNA]</scope>
    <source>
        <tissue evidence="2">Shoot tip</tissue>
    </source>
</reference>